<comment type="caution">
    <text evidence="1">The sequence shown here is derived from an EMBL/GenBank/DDBJ whole genome shotgun (WGS) entry which is preliminary data.</text>
</comment>
<gene>
    <name evidence="1" type="ORF">CLOSTASPAR_06669</name>
</gene>
<reference evidence="1 2" key="1">
    <citation type="submission" date="2009-01" db="EMBL/GenBank/DDBJ databases">
        <authorList>
            <person name="Fulton L."/>
            <person name="Clifton S."/>
            <person name="Fulton B."/>
            <person name="Xu J."/>
            <person name="Minx P."/>
            <person name="Pepin K.H."/>
            <person name="Johnson M."/>
            <person name="Bhonagiri V."/>
            <person name="Nash W.E."/>
            <person name="Mardis E.R."/>
            <person name="Wilson R.K."/>
        </authorList>
    </citation>
    <scope>NUCLEOTIDE SEQUENCE [LARGE SCALE GENOMIC DNA]</scope>
    <source>
        <strain evidence="1 2">DSM 15981</strain>
    </source>
</reference>
<organism evidence="1 2">
    <name type="scientific">[Clostridium] asparagiforme DSM 15981</name>
    <dbReference type="NCBI Taxonomy" id="518636"/>
    <lineage>
        <taxon>Bacteria</taxon>
        <taxon>Bacillati</taxon>
        <taxon>Bacillota</taxon>
        <taxon>Clostridia</taxon>
        <taxon>Lachnospirales</taxon>
        <taxon>Lachnospiraceae</taxon>
        <taxon>Enterocloster</taxon>
    </lineage>
</organism>
<evidence type="ECO:0000313" key="2">
    <source>
        <dbReference type="Proteomes" id="UP000004756"/>
    </source>
</evidence>
<reference evidence="1 2" key="2">
    <citation type="submission" date="2009-02" db="EMBL/GenBank/DDBJ databases">
        <title>Draft genome sequence of Clostridium asparagiforme (DSM 15981).</title>
        <authorList>
            <person name="Sudarsanam P."/>
            <person name="Ley R."/>
            <person name="Guruge J."/>
            <person name="Turnbaugh P.J."/>
            <person name="Mahowald M."/>
            <person name="Liep D."/>
            <person name="Gordon J."/>
        </authorList>
    </citation>
    <scope>NUCLEOTIDE SEQUENCE [LARGE SCALE GENOMIC DNA]</scope>
    <source>
        <strain evidence="1 2">DSM 15981</strain>
    </source>
</reference>
<accession>C0DBL3</accession>
<protein>
    <submittedName>
        <fullName evidence="1">Uncharacterized protein</fullName>
    </submittedName>
</protein>
<proteinExistence type="predicted"/>
<dbReference type="Proteomes" id="UP000004756">
    <property type="component" value="Unassembled WGS sequence"/>
</dbReference>
<dbReference type="AlphaFoldDB" id="C0DBL3"/>
<keyword evidence="2" id="KW-1185">Reference proteome</keyword>
<evidence type="ECO:0000313" key="1">
    <source>
        <dbReference type="EMBL" id="EEG51257.1"/>
    </source>
</evidence>
<sequence length="42" mass="4763">MGFRTALPAPGIGAAMRTREPERQDKTVPWETFESEIGLKMR</sequence>
<name>C0DBL3_9FIRM</name>
<dbReference type="HOGENOM" id="CLU_3249277_0_0_9"/>
<dbReference type="EMBL" id="ACCJ01000551">
    <property type="protein sequence ID" value="EEG51257.1"/>
    <property type="molecule type" value="Genomic_DNA"/>
</dbReference>